<dbReference type="EMBL" id="MSDS01000002">
    <property type="protein sequence ID" value="OPE61617.1"/>
    <property type="molecule type" value="Genomic_DNA"/>
</dbReference>
<proteinExistence type="predicted"/>
<protein>
    <submittedName>
        <fullName evidence="2">Uncharacterized protein</fullName>
    </submittedName>
</protein>
<organism evidence="2 3">
    <name type="scientific">Pseudomonas syringae pv. tomato</name>
    <dbReference type="NCBI Taxonomy" id="323"/>
    <lineage>
        <taxon>Bacteria</taxon>
        <taxon>Pseudomonadati</taxon>
        <taxon>Pseudomonadota</taxon>
        <taxon>Gammaproteobacteria</taxon>
        <taxon>Pseudomonadales</taxon>
        <taxon>Pseudomonadaceae</taxon>
        <taxon>Pseudomonas</taxon>
    </lineage>
</organism>
<dbReference type="Proteomes" id="UP000189855">
    <property type="component" value="Unassembled WGS sequence"/>
</dbReference>
<name>A0AB36L2C8_PSEUB</name>
<accession>A0AB36L2C8</accession>
<gene>
    <name evidence="2" type="ORF">BTW15_02700</name>
</gene>
<dbReference type="AlphaFoldDB" id="A0AB36L2C8"/>
<evidence type="ECO:0000256" key="1">
    <source>
        <dbReference type="SAM" id="Coils"/>
    </source>
</evidence>
<evidence type="ECO:0000313" key="2">
    <source>
        <dbReference type="EMBL" id="OPE61617.1"/>
    </source>
</evidence>
<evidence type="ECO:0000313" key="3">
    <source>
        <dbReference type="Proteomes" id="UP000189855"/>
    </source>
</evidence>
<reference evidence="2 3" key="1">
    <citation type="journal article" date="2017" name="Mol. Ecol.">
        <title>Adaptation of the pathogen, Pseudomonas syringae, during experimental evolution on a native vs. alternative host plant.</title>
        <authorList>
            <person name="Meaden S."/>
            <person name="Koskella B."/>
        </authorList>
    </citation>
    <scope>NUCLEOTIDE SEQUENCE [LARGE SCALE GENOMIC DNA]</scope>
    <source>
        <strain evidence="2 3">PT23</strain>
    </source>
</reference>
<feature type="coiled-coil region" evidence="1">
    <location>
        <begin position="151"/>
        <end position="185"/>
    </location>
</feature>
<sequence length="242" mass="26753">MSNECKLAPGIWHPISAINDTNRYEPSFLLHCPDLICSDFNPSGVVEGHWCDDEGWQAAVWCGYHDEFHTKFVTPTLIMTIPSIAAPQPPALGSGHETFQEWWDSLASKWPEPSAKTAAWQGFNFGEAKLAPLKAEIEHLRAGGALIVQHMNDYKKERDQLKAEAETLSETTMAQESMIEQLKEESFEGLYNAAIDERDQLKARGDALHRMLGLAWGSGDVSAEDCRKIDAALSNPAGSEPA</sequence>
<keyword evidence="1" id="KW-0175">Coiled coil</keyword>
<dbReference type="RefSeq" id="WP_054090920.1">
    <property type="nucleotide sequence ID" value="NZ_JAIFYV010000050.1"/>
</dbReference>
<comment type="caution">
    <text evidence="2">The sequence shown here is derived from an EMBL/GenBank/DDBJ whole genome shotgun (WGS) entry which is preliminary data.</text>
</comment>